<evidence type="ECO:0000256" key="1">
    <source>
        <dbReference type="ARBA" id="ARBA00022448"/>
    </source>
</evidence>
<evidence type="ECO:0000256" key="2">
    <source>
        <dbReference type="ARBA" id="ARBA00022741"/>
    </source>
</evidence>
<dbReference type="PANTHER" id="PTHR42781:SF4">
    <property type="entry name" value="SPERMIDINE_PUTRESCINE IMPORT ATP-BINDING PROTEIN POTA"/>
    <property type="match status" value="1"/>
</dbReference>
<dbReference type="InterPro" id="IPR050093">
    <property type="entry name" value="ABC_SmlMolc_Importer"/>
</dbReference>
<dbReference type="Gene3D" id="3.40.50.300">
    <property type="entry name" value="P-loop containing nucleotide triphosphate hydrolases"/>
    <property type="match status" value="1"/>
</dbReference>
<dbReference type="InterPro" id="IPR017871">
    <property type="entry name" value="ABC_transporter-like_CS"/>
</dbReference>
<dbReference type="GO" id="GO:0005524">
    <property type="term" value="F:ATP binding"/>
    <property type="evidence" value="ECO:0007669"/>
    <property type="project" value="UniProtKB-KW"/>
</dbReference>
<evidence type="ECO:0000313" key="6">
    <source>
        <dbReference type="Proteomes" id="UP001065322"/>
    </source>
</evidence>
<evidence type="ECO:0000313" key="5">
    <source>
        <dbReference type="EMBL" id="UXD88113.1"/>
    </source>
</evidence>
<dbReference type="InterPro" id="IPR003439">
    <property type="entry name" value="ABC_transporter-like_ATP-bd"/>
</dbReference>
<evidence type="ECO:0000256" key="3">
    <source>
        <dbReference type="ARBA" id="ARBA00022840"/>
    </source>
</evidence>
<dbReference type="SUPFAM" id="SSF52540">
    <property type="entry name" value="P-loop containing nucleoside triphosphate hydrolases"/>
    <property type="match status" value="1"/>
</dbReference>
<keyword evidence="2" id="KW-0547">Nucleotide-binding</keyword>
<evidence type="ECO:0000259" key="4">
    <source>
        <dbReference type="PROSITE" id="PS50893"/>
    </source>
</evidence>
<accession>A0ABY6AC06</accession>
<dbReference type="Pfam" id="PF00005">
    <property type="entry name" value="ABC_tran"/>
    <property type="match status" value="1"/>
</dbReference>
<dbReference type="InterPro" id="IPR003593">
    <property type="entry name" value="AAA+_ATPase"/>
</dbReference>
<name>A0ABY6AC06_9GAMM</name>
<dbReference type="PROSITE" id="PS00211">
    <property type="entry name" value="ABC_TRANSPORTER_1"/>
    <property type="match status" value="1"/>
</dbReference>
<dbReference type="PANTHER" id="PTHR42781">
    <property type="entry name" value="SPERMIDINE/PUTRESCINE IMPORT ATP-BINDING PROTEIN POTA"/>
    <property type="match status" value="1"/>
</dbReference>
<dbReference type="InterPro" id="IPR027417">
    <property type="entry name" value="P-loop_NTPase"/>
</dbReference>
<dbReference type="RefSeq" id="WP_260996863.1">
    <property type="nucleotide sequence ID" value="NZ_CP054475.1"/>
</dbReference>
<dbReference type="CDD" id="cd03293">
    <property type="entry name" value="ABC_NrtD_SsuB_transporters"/>
    <property type="match status" value="1"/>
</dbReference>
<sequence length="287" mass="31228">MSFIEFKKVSKTYGDQPVLDNINLSVKKGEFVTMVGASGCGKSTFLKMLSGQESASKGQCLLDGQPLTDEPSVDRGIVFQKYSVFPHLSVLDNVILGLEFAQSKLLARLFGKARAQAKEKAMNLLQRVGLHSAANKYPHELSGGMQQRLAIAQALIKEPKILLLDEPFGALDPGIRADMHQLILDLWQQTGTTIFMVTHDIGEGFYLGSRLLVFDKIRHDPMAPNAWGATITYDLKLNLANHGQLAKSGDSAQEHSLYNDIQHSVHATARVQDEAGPSIGISTGVGA</sequence>
<feature type="domain" description="ABC transporter" evidence="4">
    <location>
        <begin position="4"/>
        <end position="267"/>
    </location>
</feature>
<dbReference type="SMART" id="SM00382">
    <property type="entry name" value="AAA"/>
    <property type="match status" value="1"/>
</dbReference>
<keyword evidence="1" id="KW-0813">Transport</keyword>
<gene>
    <name evidence="5" type="ORF">HUF19_12045</name>
</gene>
<keyword evidence="6" id="KW-1185">Reference proteome</keyword>
<proteinExistence type="predicted"/>
<protein>
    <submittedName>
        <fullName evidence="5">ABC transporter ATP-binding protein</fullName>
    </submittedName>
</protein>
<dbReference type="PROSITE" id="PS50893">
    <property type="entry name" value="ABC_TRANSPORTER_2"/>
    <property type="match status" value="1"/>
</dbReference>
<organism evidence="5 6">
    <name type="scientific">Thalassolituus hydrocarboniclasticus</name>
    <dbReference type="NCBI Taxonomy" id="2742796"/>
    <lineage>
        <taxon>Bacteria</taxon>
        <taxon>Pseudomonadati</taxon>
        <taxon>Pseudomonadota</taxon>
        <taxon>Gammaproteobacteria</taxon>
        <taxon>Oceanospirillales</taxon>
        <taxon>Oceanospirillaceae</taxon>
        <taxon>Thalassolituus</taxon>
    </lineage>
</organism>
<reference evidence="6" key="1">
    <citation type="submission" date="2020-06" db="EMBL/GenBank/DDBJ databases">
        <title>Thalassolituus marinus alknpb1M-1, a hydrocarbon-degrading bacterium isolated from the deep-sea overlying water using an in-situ strategy from the South China Sea basin.</title>
        <authorList>
            <person name="Dong C."/>
            <person name="Chen Y."/>
            <person name="Shao Z."/>
        </authorList>
    </citation>
    <scope>NUCLEOTIDE SEQUENCE [LARGE SCALE GENOMIC DNA]</scope>
    <source>
        <strain evidence="6">alknpb1M-1</strain>
    </source>
</reference>
<dbReference type="Proteomes" id="UP001065322">
    <property type="component" value="Chromosome"/>
</dbReference>
<dbReference type="EMBL" id="CP054475">
    <property type="protein sequence ID" value="UXD88113.1"/>
    <property type="molecule type" value="Genomic_DNA"/>
</dbReference>
<keyword evidence="3 5" id="KW-0067">ATP-binding</keyword>